<evidence type="ECO:0000313" key="4">
    <source>
        <dbReference type="Proteomes" id="UP000507470"/>
    </source>
</evidence>
<reference evidence="3 4" key="1">
    <citation type="submission" date="2020-06" db="EMBL/GenBank/DDBJ databases">
        <authorList>
            <person name="Li R."/>
            <person name="Bekaert M."/>
        </authorList>
    </citation>
    <scope>NUCLEOTIDE SEQUENCE [LARGE SCALE GENOMIC DNA]</scope>
    <source>
        <strain evidence="4">wild</strain>
    </source>
</reference>
<accession>A0A6J8DB76</accession>
<dbReference type="Gene3D" id="3.80.10.10">
    <property type="entry name" value="Ribonuclease Inhibitor"/>
    <property type="match status" value="1"/>
</dbReference>
<dbReference type="InterPro" id="IPR032675">
    <property type="entry name" value="LRR_dom_sf"/>
</dbReference>
<dbReference type="OrthoDB" id="6146896at2759"/>
<evidence type="ECO:0000313" key="3">
    <source>
        <dbReference type="EMBL" id="CAC5404917.1"/>
    </source>
</evidence>
<dbReference type="EMBL" id="CACVKT020007047">
    <property type="protein sequence ID" value="CAC5404917.1"/>
    <property type="molecule type" value="Genomic_DNA"/>
</dbReference>
<dbReference type="PANTHER" id="PTHR45617:SF181">
    <property type="entry name" value="LP04042P"/>
    <property type="match status" value="1"/>
</dbReference>
<keyword evidence="2" id="KW-0677">Repeat</keyword>
<evidence type="ECO:0000256" key="1">
    <source>
        <dbReference type="ARBA" id="ARBA00022614"/>
    </source>
</evidence>
<organism evidence="3 4">
    <name type="scientific">Mytilus coruscus</name>
    <name type="common">Sea mussel</name>
    <dbReference type="NCBI Taxonomy" id="42192"/>
    <lineage>
        <taxon>Eukaryota</taxon>
        <taxon>Metazoa</taxon>
        <taxon>Spiralia</taxon>
        <taxon>Lophotrochozoa</taxon>
        <taxon>Mollusca</taxon>
        <taxon>Bivalvia</taxon>
        <taxon>Autobranchia</taxon>
        <taxon>Pteriomorphia</taxon>
        <taxon>Mytilida</taxon>
        <taxon>Mytiloidea</taxon>
        <taxon>Mytilidae</taxon>
        <taxon>Mytilinae</taxon>
        <taxon>Mytilus</taxon>
    </lineage>
</organism>
<evidence type="ECO:0008006" key="5">
    <source>
        <dbReference type="Google" id="ProtNLM"/>
    </source>
</evidence>
<gene>
    <name evidence="3" type="ORF">MCOR_38655</name>
</gene>
<protein>
    <recommendedName>
        <fullName evidence="5">LRRNT domain-containing protein</fullName>
    </recommendedName>
</protein>
<keyword evidence="1" id="KW-0433">Leucine-rich repeat</keyword>
<dbReference type="SUPFAM" id="SSF52058">
    <property type="entry name" value="L domain-like"/>
    <property type="match status" value="1"/>
</dbReference>
<dbReference type="PANTHER" id="PTHR45617">
    <property type="entry name" value="LEUCINE RICH REPEAT FAMILY PROTEIN"/>
    <property type="match status" value="1"/>
</dbReference>
<dbReference type="Proteomes" id="UP000507470">
    <property type="component" value="Unassembled WGS sequence"/>
</dbReference>
<dbReference type="AlphaFoldDB" id="A0A6J8DB76"/>
<proteinExistence type="predicted"/>
<sequence>MHCEPFLVLCMSDVIQGPSLLNFKIIGNNKTFYDRCSTNRNCKCSNLTDGILADCSALNLTKSPYFEERVVSVNLSCNLLTYLPEEGYLPAKLKYLDLAKNKISKFRKGELTPFSTTHNIISLNLSSNFLSLDVDTYYTGVFQNLKCLKYLDVSNNSNEDKKYYCPDKVFQDLSSLQSLLIDGVKNVTFGKGFSTLRNLTFLTITGIVAKGIITREYFDNFPNLEYRYISYNGVAHN</sequence>
<evidence type="ECO:0000256" key="2">
    <source>
        <dbReference type="ARBA" id="ARBA00022737"/>
    </source>
</evidence>
<name>A0A6J8DB76_MYTCO</name>
<keyword evidence="4" id="KW-1185">Reference proteome</keyword>